<keyword evidence="9" id="KW-1185">Reference proteome</keyword>
<comment type="subcellular location">
    <subcellularLocation>
        <location evidence="1">Cell envelope</location>
    </subcellularLocation>
</comment>
<feature type="chain" id="PRO_5008355133" evidence="3">
    <location>
        <begin position="25"/>
        <end position="390"/>
    </location>
</feature>
<organism evidence="8 9">
    <name type="scientific">Erythrobacter dokdonensis DSW-74</name>
    <dbReference type="NCBI Taxonomy" id="1300349"/>
    <lineage>
        <taxon>Bacteria</taxon>
        <taxon>Pseudomonadati</taxon>
        <taxon>Pseudomonadota</taxon>
        <taxon>Alphaproteobacteria</taxon>
        <taxon>Sphingomonadales</taxon>
        <taxon>Erythrobacteraceae</taxon>
        <taxon>Erythrobacter/Porphyrobacter group</taxon>
        <taxon>Erythrobacter</taxon>
    </lineage>
</organism>
<dbReference type="InterPro" id="IPR058624">
    <property type="entry name" value="MdtA-like_HH"/>
</dbReference>
<name>A0A1A7BLC0_9SPHN</name>
<dbReference type="GO" id="GO:0030313">
    <property type="term" value="C:cell envelope"/>
    <property type="evidence" value="ECO:0007669"/>
    <property type="project" value="UniProtKB-SubCell"/>
</dbReference>
<dbReference type="Gene3D" id="2.40.420.20">
    <property type="match status" value="1"/>
</dbReference>
<sequence>MGKPGGSRFALRLAALGFAGALLAGCGGETPPAPPPMPVEVVKAAAQDTPLYSEYIGDIRAGSEVAVFPRIGGVVLRRAFTEGSMVRQGQLLFEIEAREYVSARDVALANVAAAEAQAARAGEDVARYGPLVAEDAIAQQVYDNAIATAKAADAQVKATRAALRNAEITLGYGQVRAPISGRIGKASVSVGQLVAPGGVELARISDAGRIEVYFSPSEEELLSFARLSPQEKADAQTGIKLVLADGTVLPQDGTIDFADRAVDPTTGSYRLRAVFPNPGGQVLPGQFGRVQIKVQTRKGAVVVPDRAVMEQFGTYFVMVVGKDNKTEQRRVTVGTQAAGQWIIEDGLKPGEAVVVEGLAKVRPGMVVQPLPQGGSKAYAQEAMKKAAGKQ</sequence>
<evidence type="ECO:0000259" key="6">
    <source>
        <dbReference type="Pfam" id="PF25944"/>
    </source>
</evidence>
<evidence type="ECO:0000259" key="5">
    <source>
        <dbReference type="Pfam" id="PF25917"/>
    </source>
</evidence>
<dbReference type="InterPro" id="IPR006143">
    <property type="entry name" value="RND_pump_MFP"/>
</dbReference>
<dbReference type="FunFam" id="2.40.420.20:FF:000001">
    <property type="entry name" value="Efflux RND transporter periplasmic adaptor subunit"/>
    <property type="match status" value="1"/>
</dbReference>
<dbReference type="Pfam" id="PF25876">
    <property type="entry name" value="HH_MFP_RND"/>
    <property type="match status" value="1"/>
</dbReference>
<keyword evidence="3" id="KW-0732">Signal</keyword>
<evidence type="ECO:0000259" key="4">
    <source>
        <dbReference type="Pfam" id="PF25876"/>
    </source>
</evidence>
<dbReference type="PANTHER" id="PTHR30158">
    <property type="entry name" value="ACRA/E-RELATED COMPONENT OF DRUG EFFLUX TRANSPORTER"/>
    <property type="match status" value="1"/>
</dbReference>
<protein>
    <submittedName>
        <fullName evidence="8">Efflux transporter, RND family, MFP subunit</fullName>
    </submittedName>
</protein>
<dbReference type="GO" id="GO:0022857">
    <property type="term" value="F:transmembrane transporter activity"/>
    <property type="evidence" value="ECO:0007669"/>
    <property type="project" value="InterPro"/>
</dbReference>
<dbReference type="Proteomes" id="UP000092484">
    <property type="component" value="Unassembled WGS sequence"/>
</dbReference>
<proteinExistence type="inferred from homology"/>
<dbReference type="InterPro" id="IPR058627">
    <property type="entry name" value="MdtA-like_C"/>
</dbReference>
<comment type="similarity">
    <text evidence="2">Belongs to the membrane fusion protein (MFP) (TC 8.A.1) family.</text>
</comment>
<dbReference type="Gene3D" id="2.40.30.170">
    <property type="match status" value="1"/>
</dbReference>
<dbReference type="Pfam" id="PF25967">
    <property type="entry name" value="RND-MFP_C"/>
    <property type="match status" value="1"/>
</dbReference>
<gene>
    <name evidence="8" type="ORF">I603_0091</name>
</gene>
<dbReference type="GO" id="GO:0046677">
    <property type="term" value="P:response to antibiotic"/>
    <property type="evidence" value="ECO:0007669"/>
    <property type="project" value="TreeGrafter"/>
</dbReference>
<feature type="domain" description="Multidrug resistance protein MdtA-like beta-barrel" evidence="6">
    <location>
        <begin position="210"/>
        <end position="295"/>
    </location>
</feature>
<dbReference type="STRING" id="1300349.I603_0091"/>
<evidence type="ECO:0000256" key="3">
    <source>
        <dbReference type="SAM" id="SignalP"/>
    </source>
</evidence>
<reference evidence="8 9" key="1">
    <citation type="submission" date="2016-06" db="EMBL/GenBank/DDBJ databases">
        <title>Genome sequence of Porphyrobacter dokdonensis DSW-74.</title>
        <authorList>
            <person name="Kim J.F."/>
            <person name="Song J.Y."/>
        </authorList>
    </citation>
    <scope>NUCLEOTIDE SEQUENCE [LARGE SCALE GENOMIC DNA]</scope>
    <source>
        <strain evidence="8 9">DSW-74</strain>
    </source>
</reference>
<evidence type="ECO:0000259" key="7">
    <source>
        <dbReference type="Pfam" id="PF25967"/>
    </source>
</evidence>
<dbReference type="InterPro" id="IPR058625">
    <property type="entry name" value="MdtA-like_BSH"/>
</dbReference>
<dbReference type="Pfam" id="PF25917">
    <property type="entry name" value="BSH_RND"/>
    <property type="match status" value="1"/>
</dbReference>
<dbReference type="RefSeq" id="WP_068861866.1">
    <property type="nucleotide sequence ID" value="NZ_LZYB01000001.1"/>
</dbReference>
<evidence type="ECO:0000256" key="2">
    <source>
        <dbReference type="ARBA" id="ARBA00009477"/>
    </source>
</evidence>
<dbReference type="AlphaFoldDB" id="A0A1A7BLC0"/>
<dbReference type="GO" id="GO:0005886">
    <property type="term" value="C:plasma membrane"/>
    <property type="evidence" value="ECO:0007669"/>
    <property type="project" value="TreeGrafter"/>
</dbReference>
<dbReference type="PATRIC" id="fig|1300349.4.peg.89"/>
<evidence type="ECO:0000256" key="1">
    <source>
        <dbReference type="ARBA" id="ARBA00004196"/>
    </source>
</evidence>
<feature type="signal peptide" evidence="3">
    <location>
        <begin position="1"/>
        <end position="24"/>
    </location>
</feature>
<dbReference type="SUPFAM" id="SSF111369">
    <property type="entry name" value="HlyD-like secretion proteins"/>
    <property type="match status" value="1"/>
</dbReference>
<dbReference type="Gene3D" id="1.10.287.470">
    <property type="entry name" value="Helix hairpin bin"/>
    <property type="match status" value="1"/>
</dbReference>
<dbReference type="Pfam" id="PF25944">
    <property type="entry name" value="Beta-barrel_RND"/>
    <property type="match status" value="1"/>
</dbReference>
<dbReference type="NCBIfam" id="TIGR01730">
    <property type="entry name" value="RND_mfp"/>
    <property type="match status" value="1"/>
</dbReference>
<dbReference type="PROSITE" id="PS51257">
    <property type="entry name" value="PROKAR_LIPOPROTEIN"/>
    <property type="match status" value="1"/>
</dbReference>
<feature type="domain" description="Multidrug resistance protein MdtA-like alpha-helical hairpin" evidence="4">
    <location>
        <begin position="106"/>
        <end position="172"/>
    </location>
</feature>
<comment type="caution">
    <text evidence="8">The sequence shown here is derived from an EMBL/GenBank/DDBJ whole genome shotgun (WGS) entry which is preliminary data.</text>
</comment>
<feature type="domain" description="Multidrug resistance protein MdtA-like barrel-sandwich hybrid" evidence="5">
    <location>
        <begin position="65"/>
        <end position="197"/>
    </location>
</feature>
<evidence type="ECO:0000313" key="8">
    <source>
        <dbReference type="EMBL" id="OBV11960.1"/>
    </source>
</evidence>
<dbReference type="InterPro" id="IPR058626">
    <property type="entry name" value="MdtA-like_b-barrel"/>
</dbReference>
<feature type="domain" description="Multidrug resistance protein MdtA-like C-terminal permuted SH3" evidence="7">
    <location>
        <begin position="300"/>
        <end position="359"/>
    </location>
</feature>
<dbReference type="EMBL" id="LZYB01000001">
    <property type="protein sequence ID" value="OBV11960.1"/>
    <property type="molecule type" value="Genomic_DNA"/>
</dbReference>
<accession>A0A1A7BLC0</accession>
<dbReference type="Gene3D" id="2.40.50.100">
    <property type="match status" value="1"/>
</dbReference>
<evidence type="ECO:0000313" key="9">
    <source>
        <dbReference type="Proteomes" id="UP000092484"/>
    </source>
</evidence>